<dbReference type="GO" id="GO:0003677">
    <property type="term" value="F:DNA binding"/>
    <property type="evidence" value="ECO:0007669"/>
    <property type="project" value="UniProtKB-KW"/>
</dbReference>
<keyword evidence="5" id="KW-1185">Reference proteome</keyword>
<name>A0A1T4MGF5_TREPO</name>
<dbReference type="CDD" id="cd00093">
    <property type="entry name" value="HTH_XRE"/>
    <property type="match status" value="1"/>
</dbReference>
<evidence type="ECO:0000313" key="4">
    <source>
        <dbReference type="EMBL" id="SJZ65858.1"/>
    </source>
</evidence>
<evidence type="ECO:0000313" key="5">
    <source>
        <dbReference type="Proteomes" id="UP000190423"/>
    </source>
</evidence>
<proteinExistence type="predicted"/>
<dbReference type="EMBL" id="FUWG01000015">
    <property type="protein sequence ID" value="SJZ65858.1"/>
    <property type="molecule type" value="Genomic_DNA"/>
</dbReference>
<evidence type="ECO:0000256" key="2">
    <source>
        <dbReference type="SAM" id="Coils"/>
    </source>
</evidence>
<dbReference type="SUPFAM" id="SSF47413">
    <property type="entry name" value="lambda repressor-like DNA-binding domains"/>
    <property type="match status" value="1"/>
</dbReference>
<evidence type="ECO:0000256" key="1">
    <source>
        <dbReference type="ARBA" id="ARBA00023125"/>
    </source>
</evidence>
<feature type="domain" description="HTH cro/C1-type" evidence="3">
    <location>
        <begin position="10"/>
        <end position="64"/>
    </location>
</feature>
<dbReference type="AlphaFoldDB" id="A0A1T4MGF5"/>
<dbReference type="PANTHER" id="PTHR46558">
    <property type="entry name" value="TRACRIPTIONAL REGULATORY PROTEIN-RELATED-RELATED"/>
    <property type="match status" value="1"/>
</dbReference>
<reference evidence="4 5" key="1">
    <citation type="submission" date="2017-02" db="EMBL/GenBank/DDBJ databases">
        <authorList>
            <person name="Peterson S.W."/>
        </authorList>
    </citation>
    <scope>NUCLEOTIDE SEQUENCE [LARGE SCALE GENOMIC DNA]</scope>
    <source>
        <strain evidence="4 5">ATCC BAA-908</strain>
    </source>
</reference>
<dbReference type="STRING" id="261392.SAMN02745149_01979"/>
<dbReference type="Proteomes" id="UP000190423">
    <property type="component" value="Unassembled WGS sequence"/>
</dbReference>
<dbReference type="GeneID" id="78317254"/>
<dbReference type="InterPro" id="IPR001387">
    <property type="entry name" value="Cro/C1-type_HTH"/>
</dbReference>
<sequence length="119" mass="13955">MGNTFFKEKIRRLREDKKLTMEQLAAEVNVTKSRVNMWENNGTVPRPDVLLKLARFFQVTTDDLLGNIPTTEENMRLNSIQRNLKKLTDSDLERAEAAMKLIFSDIWEEDMEKEEHGKL</sequence>
<dbReference type="InterPro" id="IPR010982">
    <property type="entry name" value="Lambda_DNA-bd_dom_sf"/>
</dbReference>
<accession>A0A1T4MGF5</accession>
<dbReference type="RefSeq" id="WP_078933870.1">
    <property type="nucleotide sequence ID" value="NZ_FUWG01000015.1"/>
</dbReference>
<feature type="coiled-coil region" evidence="2">
    <location>
        <begin position="7"/>
        <end position="41"/>
    </location>
</feature>
<keyword evidence="2" id="KW-0175">Coiled coil</keyword>
<dbReference type="PANTHER" id="PTHR46558:SF11">
    <property type="entry name" value="HTH-TYPE TRANSCRIPTIONAL REGULATOR XRE"/>
    <property type="match status" value="1"/>
</dbReference>
<organism evidence="4 5">
    <name type="scientific">Treponema porcinum</name>
    <dbReference type="NCBI Taxonomy" id="261392"/>
    <lineage>
        <taxon>Bacteria</taxon>
        <taxon>Pseudomonadati</taxon>
        <taxon>Spirochaetota</taxon>
        <taxon>Spirochaetia</taxon>
        <taxon>Spirochaetales</taxon>
        <taxon>Treponemataceae</taxon>
        <taxon>Treponema</taxon>
    </lineage>
</organism>
<dbReference type="Gene3D" id="1.10.260.40">
    <property type="entry name" value="lambda repressor-like DNA-binding domains"/>
    <property type="match status" value="1"/>
</dbReference>
<gene>
    <name evidence="4" type="ORF">SAMN02745149_01979</name>
</gene>
<dbReference type="Pfam" id="PF01381">
    <property type="entry name" value="HTH_3"/>
    <property type="match status" value="1"/>
</dbReference>
<protein>
    <submittedName>
        <fullName evidence="4">DNA-binding transcriptional regulator, XRE-family HTH domain</fullName>
    </submittedName>
</protein>
<dbReference type="PROSITE" id="PS50943">
    <property type="entry name" value="HTH_CROC1"/>
    <property type="match status" value="1"/>
</dbReference>
<dbReference type="SMART" id="SM00530">
    <property type="entry name" value="HTH_XRE"/>
    <property type="match status" value="1"/>
</dbReference>
<evidence type="ECO:0000259" key="3">
    <source>
        <dbReference type="PROSITE" id="PS50943"/>
    </source>
</evidence>
<keyword evidence="1 4" id="KW-0238">DNA-binding</keyword>
<dbReference type="OrthoDB" id="9801008at2"/>